<reference evidence="2 3" key="1">
    <citation type="submission" date="2018-06" db="EMBL/GenBank/DDBJ databases">
        <title>Comparative genomics reveals the genomic features of Rhizophagus irregularis, R. cerebriforme, R. diaphanum and Gigaspora rosea, and their symbiotic lifestyle signature.</title>
        <authorList>
            <person name="Morin E."/>
            <person name="San Clemente H."/>
            <person name="Chen E.C.H."/>
            <person name="De La Providencia I."/>
            <person name="Hainaut M."/>
            <person name="Kuo A."/>
            <person name="Kohler A."/>
            <person name="Murat C."/>
            <person name="Tang N."/>
            <person name="Roy S."/>
            <person name="Loubradou J."/>
            <person name="Henrissat B."/>
            <person name="Grigoriev I.V."/>
            <person name="Corradi N."/>
            <person name="Roux C."/>
            <person name="Martin F.M."/>
        </authorList>
    </citation>
    <scope>NUCLEOTIDE SEQUENCE [LARGE SCALE GENOMIC DNA]</scope>
    <source>
        <strain evidence="2 3">DAOM 194757</strain>
    </source>
</reference>
<feature type="compositionally biased region" description="Acidic residues" evidence="1">
    <location>
        <begin position="551"/>
        <end position="570"/>
    </location>
</feature>
<dbReference type="InterPro" id="IPR016024">
    <property type="entry name" value="ARM-type_fold"/>
</dbReference>
<keyword evidence="3" id="KW-1185">Reference proteome</keyword>
<proteinExistence type="predicted"/>
<protein>
    <submittedName>
        <fullName evidence="2">Uncharacterized protein</fullName>
    </submittedName>
</protein>
<feature type="compositionally biased region" description="Basic and acidic residues" evidence="1">
    <location>
        <begin position="589"/>
        <end position="599"/>
    </location>
</feature>
<gene>
    <name evidence="2" type="ORF">C2G38_2211592</name>
</gene>
<dbReference type="SUPFAM" id="SSF48371">
    <property type="entry name" value="ARM repeat"/>
    <property type="match status" value="1"/>
</dbReference>
<dbReference type="Proteomes" id="UP000266673">
    <property type="component" value="Unassembled WGS sequence"/>
</dbReference>
<organism evidence="2 3">
    <name type="scientific">Gigaspora rosea</name>
    <dbReference type="NCBI Taxonomy" id="44941"/>
    <lineage>
        <taxon>Eukaryota</taxon>
        <taxon>Fungi</taxon>
        <taxon>Fungi incertae sedis</taxon>
        <taxon>Mucoromycota</taxon>
        <taxon>Glomeromycotina</taxon>
        <taxon>Glomeromycetes</taxon>
        <taxon>Diversisporales</taxon>
        <taxon>Gigasporaceae</taxon>
        <taxon>Gigaspora</taxon>
    </lineage>
</organism>
<sequence>MSIVENFQEWTYRREDIPIPRLSINKLSLEDQIKKMTTVLYKKRNNGLILDPKEFDKMLVAADLDLKGFLTEIYNILIPNNRSAYNRNEDKKQVVAILYLMAGLRNKHANNFKLELALYLAGSGTTCDTINALSNAGVLVTYQTVYNYKKKIASEYPIRITKYFNDNKNNLCIYNIDDYHNIHSKQHPDSTSLSSAIHFATSVCKKVDESSPVPIIFNERREERKMNNAILIGIQEQKLHSLPDYLNALNMILDYNKQINHLTGNVAPIVADWPGQLYICKALTYLNNGNKNLLKVQPEIISFIPLLGPLHVSLNTREHIIKIYYPFFEKLFHSIFREQLLDNLIPAALDIYALLFQSGSFNDYVETIFRIWTFALRWKRKNYNKAPLAFLSDIFYWEKNNHPMREKIEKHLVQFNDYWIENMHSRIRATTSPKDSANNIKLQAYILDYQKYSAFREMFSTTKRYPYSPQELKFLTNKTCLFLLSQFQKIYKNNNEANLISVTSMPAGFSTPFPPSFNNCDSCRKSLIINNSEYNVNAFLKTLNSEKHEEDLNEDDDQDDDDDDQDDTNNSEDRSSNRLNMEEDMELDLQNRIDEMNEW</sequence>
<evidence type="ECO:0000313" key="3">
    <source>
        <dbReference type="Proteomes" id="UP000266673"/>
    </source>
</evidence>
<evidence type="ECO:0000256" key="1">
    <source>
        <dbReference type="SAM" id="MobiDB-lite"/>
    </source>
</evidence>
<comment type="caution">
    <text evidence="2">The sequence shown here is derived from an EMBL/GenBank/DDBJ whole genome shotgun (WGS) entry which is preliminary data.</text>
</comment>
<dbReference type="EMBL" id="QKWP01001506">
    <property type="protein sequence ID" value="RIB08461.1"/>
    <property type="molecule type" value="Genomic_DNA"/>
</dbReference>
<name>A0A397UFT6_9GLOM</name>
<feature type="region of interest" description="Disordered" evidence="1">
    <location>
        <begin position="548"/>
        <end position="599"/>
    </location>
</feature>
<accession>A0A397UFT6</accession>
<evidence type="ECO:0000313" key="2">
    <source>
        <dbReference type="EMBL" id="RIB08461.1"/>
    </source>
</evidence>
<dbReference type="AlphaFoldDB" id="A0A397UFT6"/>